<dbReference type="InterPro" id="IPR010652">
    <property type="entry name" value="DUF1232"/>
</dbReference>
<proteinExistence type="predicted"/>
<accession>A0ABP8M6L0</accession>
<evidence type="ECO:0000313" key="7">
    <source>
        <dbReference type="EMBL" id="GAA4445301.1"/>
    </source>
</evidence>
<protein>
    <recommendedName>
        <fullName evidence="6">DUF1232 domain-containing protein</fullName>
    </recommendedName>
</protein>
<organism evidence="7 8">
    <name type="scientific">Pontibacter saemangeumensis</name>
    <dbReference type="NCBI Taxonomy" id="1084525"/>
    <lineage>
        <taxon>Bacteria</taxon>
        <taxon>Pseudomonadati</taxon>
        <taxon>Bacteroidota</taxon>
        <taxon>Cytophagia</taxon>
        <taxon>Cytophagales</taxon>
        <taxon>Hymenobacteraceae</taxon>
        <taxon>Pontibacter</taxon>
    </lineage>
</organism>
<keyword evidence="4 5" id="KW-0472">Membrane</keyword>
<comment type="subcellular location">
    <subcellularLocation>
        <location evidence="1">Endomembrane system</location>
        <topology evidence="1">Multi-pass membrane protein</topology>
    </subcellularLocation>
</comment>
<evidence type="ECO:0000256" key="2">
    <source>
        <dbReference type="ARBA" id="ARBA00022692"/>
    </source>
</evidence>
<evidence type="ECO:0000256" key="5">
    <source>
        <dbReference type="SAM" id="Phobius"/>
    </source>
</evidence>
<evidence type="ECO:0000313" key="8">
    <source>
        <dbReference type="Proteomes" id="UP001500552"/>
    </source>
</evidence>
<evidence type="ECO:0000259" key="6">
    <source>
        <dbReference type="Pfam" id="PF06803"/>
    </source>
</evidence>
<keyword evidence="8" id="KW-1185">Reference proteome</keyword>
<gene>
    <name evidence="7" type="ORF">GCM10023188_48260</name>
</gene>
<reference evidence="8" key="1">
    <citation type="journal article" date="2019" name="Int. J. Syst. Evol. Microbiol.">
        <title>The Global Catalogue of Microorganisms (GCM) 10K type strain sequencing project: providing services to taxonomists for standard genome sequencing and annotation.</title>
        <authorList>
            <consortium name="The Broad Institute Genomics Platform"/>
            <consortium name="The Broad Institute Genome Sequencing Center for Infectious Disease"/>
            <person name="Wu L."/>
            <person name="Ma J."/>
        </authorList>
    </citation>
    <scope>NUCLEOTIDE SEQUENCE [LARGE SCALE GENOMIC DNA]</scope>
    <source>
        <strain evidence="8">JCM 17926</strain>
    </source>
</reference>
<dbReference type="Pfam" id="PF06803">
    <property type="entry name" value="DUF1232"/>
    <property type="match status" value="1"/>
</dbReference>
<feature type="transmembrane region" description="Helical" evidence="5">
    <location>
        <begin position="81"/>
        <end position="100"/>
    </location>
</feature>
<comment type="caution">
    <text evidence="7">The sequence shown here is derived from an EMBL/GenBank/DDBJ whole genome shotgun (WGS) entry which is preliminary data.</text>
</comment>
<evidence type="ECO:0000256" key="4">
    <source>
        <dbReference type="ARBA" id="ARBA00023136"/>
    </source>
</evidence>
<keyword evidence="3 5" id="KW-1133">Transmembrane helix</keyword>
<feature type="domain" description="DUF1232" evidence="6">
    <location>
        <begin position="87"/>
        <end position="121"/>
    </location>
</feature>
<evidence type="ECO:0000256" key="3">
    <source>
        <dbReference type="ARBA" id="ARBA00022989"/>
    </source>
</evidence>
<keyword evidence="2 5" id="KW-0812">Transmembrane</keyword>
<evidence type="ECO:0000256" key="1">
    <source>
        <dbReference type="ARBA" id="ARBA00004127"/>
    </source>
</evidence>
<name>A0ABP8M6L0_9BACT</name>
<dbReference type="Proteomes" id="UP001500552">
    <property type="component" value="Unassembled WGS sequence"/>
</dbReference>
<sequence length="150" mass="17264">MIQDWITKGFKYSQNPIFKKFLGKAGGYMTKPLKLGVLLTSAYGKLVDTDSKQSGFDQLKEFMFTFIRLIKAYFRGDYRQVANKSLLIGVAVLLYLVTPLDIIPDFIPGIGLLDDISLMAWFVDAFQKEITRFKEWEADRNFDHSRIGTF</sequence>
<dbReference type="EMBL" id="BAABHC010000042">
    <property type="protein sequence ID" value="GAA4445301.1"/>
    <property type="molecule type" value="Genomic_DNA"/>
</dbReference>